<dbReference type="GO" id="GO:0033969">
    <property type="term" value="F:gamma-glutamyl-gamma-aminobutyrate hydrolase activity"/>
    <property type="evidence" value="ECO:0007669"/>
    <property type="project" value="TreeGrafter"/>
</dbReference>
<dbReference type="InterPro" id="IPR044668">
    <property type="entry name" value="PuuD-like"/>
</dbReference>
<evidence type="ECO:0000313" key="2">
    <source>
        <dbReference type="Proteomes" id="UP000469763"/>
    </source>
</evidence>
<protein>
    <submittedName>
        <fullName evidence="1">Gamma-glutamyl-gamma-aminobutyrate hydrolase family protein</fullName>
    </submittedName>
</protein>
<gene>
    <name evidence="1" type="ORF">GFD22_02850</name>
</gene>
<dbReference type="PROSITE" id="PS51273">
    <property type="entry name" value="GATASE_TYPE_1"/>
    <property type="match status" value="1"/>
</dbReference>
<dbReference type="PANTHER" id="PTHR43235">
    <property type="entry name" value="GLUTAMINE AMIDOTRANSFERASE PB2B2.05-RELATED"/>
    <property type="match status" value="1"/>
</dbReference>
<dbReference type="AlphaFoldDB" id="A0A7K3TH37"/>
<dbReference type="Proteomes" id="UP000469763">
    <property type="component" value="Unassembled WGS sequence"/>
</dbReference>
<dbReference type="GO" id="GO:0006598">
    <property type="term" value="P:polyamine catabolic process"/>
    <property type="evidence" value="ECO:0007669"/>
    <property type="project" value="TreeGrafter"/>
</dbReference>
<sequence>MNERVTDVRPVIGITPLMDIERDSYWMLPGYMTGIEEAGGLPVMLPLTSDPALLSQAAVMCDGLLFSGGHDVDPSMYGEEPIAQCGRTCPERDAMERALLDIAVNRDMPVLGVCRGLQLMNAALGGTLYQDLPTQRPKPVNHDMQPPYDEPQHRVDIVEGTPLHELLGVRSLGVNSRHHQAVRRLAQSLNVMAVSEDGLVEAAWMPGKRFVWGVQWHPEHAWRTDVASRMLLETFVKEAGAR</sequence>
<organism evidence="1 2">
    <name type="scientific">Bifidobacterium avesanii</name>
    <dbReference type="NCBI Taxonomy" id="1798157"/>
    <lineage>
        <taxon>Bacteria</taxon>
        <taxon>Bacillati</taxon>
        <taxon>Actinomycetota</taxon>
        <taxon>Actinomycetes</taxon>
        <taxon>Bifidobacteriales</taxon>
        <taxon>Bifidobacteriaceae</taxon>
        <taxon>Bifidobacterium</taxon>
    </lineage>
</organism>
<proteinExistence type="predicted"/>
<dbReference type="Pfam" id="PF07722">
    <property type="entry name" value="Peptidase_C26"/>
    <property type="match status" value="1"/>
</dbReference>
<evidence type="ECO:0000313" key="1">
    <source>
        <dbReference type="EMBL" id="NEG77930.1"/>
    </source>
</evidence>
<dbReference type="GO" id="GO:0005829">
    <property type="term" value="C:cytosol"/>
    <property type="evidence" value="ECO:0007669"/>
    <property type="project" value="TreeGrafter"/>
</dbReference>
<name>A0A7K3TH37_9BIFI</name>
<keyword evidence="2" id="KW-1185">Reference proteome</keyword>
<dbReference type="EMBL" id="WHZY01000003">
    <property type="protein sequence ID" value="NEG77930.1"/>
    <property type="molecule type" value="Genomic_DNA"/>
</dbReference>
<dbReference type="RefSeq" id="WP_152350443.1">
    <property type="nucleotide sequence ID" value="NZ_WBSN01000009.1"/>
</dbReference>
<dbReference type="PANTHER" id="PTHR43235:SF1">
    <property type="entry name" value="GLUTAMINE AMIDOTRANSFERASE PB2B2.05-RELATED"/>
    <property type="match status" value="1"/>
</dbReference>
<reference evidence="1 2" key="1">
    <citation type="submission" date="2019-10" db="EMBL/GenBank/DDBJ databases">
        <title>Bifidobacterium from non-human primates.</title>
        <authorList>
            <person name="Modesto M."/>
        </authorList>
    </citation>
    <scope>NUCLEOTIDE SEQUENCE [LARGE SCALE GENOMIC DNA]</scope>
    <source>
        <strain evidence="1 2">TREC</strain>
    </source>
</reference>
<keyword evidence="1" id="KW-0378">Hydrolase</keyword>
<dbReference type="OrthoDB" id="9813383at2"/>
<dbReference type="SUPFAM" id="SSF52317">
    <property type="entry name" value="Class I glutamine amidotransferase-like"/>
    <property type="match status" value="1"/>
</dbReference>
<dbReference type="InterPro" id="IPR029062">
    <property type="entry name" value="Class_I_gatase-like"/>
</dbReference>
<accession>A0A7K3TH37</accession>
<dbReference type="Gene3D" id="3.40.50.880">
    <property type="match status" value="1"/>
</dbReference>
<comment type="caution">
    <text evidence="1">The sequence shown here is derived from an EMBL/GenBank/DDBJ whole genome shotgun (WGS) entry which is preliminary data.</text>
</comment>
<dbReference type="CDD" id="cd01745">
    <property type="entry name" value="GATase1_2"/>
    <property type="match status" value="1"/>
</dbReference>
<dbReference type="InterPro" id="IPR011697">
    <property type="entry name" value="Peptidase_C26"/>
</dbReference>